<evidence type="ECO:0000313" key="7">
    <source>
        <dbReference type="EMBL" id="KAJ5157904.1"/>
    </source>
</evidence>
<evidence type="ECO:0000256" key="1">
    <source>
        <dbReference type="ARBA" id="ARBA00004141"/>
    </source>
</evidence>
<dbReference type="InterPro" id="IPR036259">
    <property type="entry name" value="MFS_trans_sf"/>
</dbReference>
<dbReference type="Proteomes" id="UP001149163">
    <property type="component" value="Unassembled WGS sequence"/>
</dbReference>
<dbReference type="PANTHER" id="PTHR23502">
    <property type="entry name" value="MAJOR FACILITATOR SUPERFAMILY"/>
    <property type="match status" value="1"/>
</dbReference>
<reference evidence="7" key="1">
    <citation type="submission" date="2022-11" db="EMBL/GenBank/DDBJ databases">
        <authorList>
            <person name="Petersen C."/>
        </authorList>
    </citation>
    <scope>NUCLEOTIDE SEQUENCE</scope>
    <source>
        <strain evidence="7">IBT 26290</strain>
    </source>
</reference>
<dbReference type="GO" id="GO:0005886">
    <property type="term" value="C:plasma membrane"/>
    <property type="evidence" value="ECO:0007669"/>
    <property type="project" value="TreeGrafter"/>
</dbReference>
<evidence type="ECO:0000256" key="3">
    <source>
        <dbReference type="ARBA" id="ARBA00022989"/>
    </source>
</evidence>
<accession>A0A9W9LIV9</accession>
<comment type="caution">
    <text evidence="7">The sequence shown here is derived from an EMBL/GenBank/DDBJ whole genome shotgun (WGS) entry which is preliminary data.</text>
</comment>
<keyword evidence="3 5" id="KW-1133">Transmembrane helix</keyword>
<dbReference type="EMBL" id="JAPQKN010000006">
    <property type="protein sequence ID" value="KAJ5157904.1"/>
    <property type="molecule type" value="Genomic_DNA"/>
</dbReference>
<dbReference type="AlphaFoldDB" id="A0A9W9LIV9"/>
<dbReference type="PROSITE" id="PS50850">
    <property type="entry name" value="MFS"/>
    <property type="match status" value="1"/>
</dbReference>
<evidence type="ECO:0000256" key="2">
    <source>
        <dbReference type="ARBA" id="ARBA00022692"/>
    </source>
</evidence>
<comment type="subcellular location">
    <subcellularLocation>
        <location evidence="1">Membrane</location>
        <topology evidence="1">Multi-pass membrane protein</topology>
    </subcellularLocation>
</comment>
<keyword evidence="8" id="KW-1185">Reference proteome</keyword>
<evidence type="ECO:0000313" key="8">
    <source>
        <dbReference type="Proteomes" id="UP001149163"/>
    </source>
</evidence>
<dbReference type="GeneID" id="81430304"/>
<evidence type="ECO:0000259" key="6">
    <source>
        <dbReference type="PROSITE" id="PS50850"/>
    </source>
</evidence>
<name>A0A9W9LIV9_9EURO</name>
<dbReference type="Gene3D" id="1.20.1250.20">
    <property type="entry name" value="MFS general substrate transporter like domains"/>
    <property type="match status" value="1"/>
</dbReference>
<reference evidence="7" key="2">
    <citation type="journal article" date="2023" name="IMA Fungus">
        <title>Comparative genomic study of the Penicillium genus elucidates a diverse pangenome and 15 lateral gene transfer events.</title>
        <authorList>
            <person name="Petersen C."/>
            <person name="Sorensen T."/>
            <person name="Nielsen M.R."/>
            <person name="Sondergaard T.E."/>
            <person name="Sorensen J.L."/>
            <person name="Fitzpatrick D.A."/>
            <person name="Frisvad J.C."/>
            <person name="Nielsen K.L."/>
        </authorList>
    </citation>
    <scope>NUCLEOTIDE SEQUENCE</scope>
    <source>
        <strain evidence="7">IBT 26290</strain>
    </source>
</reference>
<feature type="domain" description="Major facilitator superfamily (MFS) profile" evidence="6">
    <location>
        <begin position="1"/>
        <end position="133"/>
    </location>
</feature>
<evidence type="ECO:0000256" key="5">
    <source>
        <dbReference type="SAM" id="Phobius"/>
    </source>
</evidence>
<dbReference type="InterPro" id="IPR020846">
    <property type="entry name" value="MFS_dom"/>
</dbReference>
<dbReference type="OrthoDB" id="4426556at2759"/>
<organism evidence="7 8">
    <name type="scientific">Penicillium canariense</name>
    <dbReference type="NCBI Taxonomy" id="189055"/>
    <lineage>
        <taxon>Eukaryota</taxon>
        <taxon>Fungi</taxon>
        <taxon>Dikarya</taxon>
        <taxon>Ascomycota</taxon>
        <taxon>Pezizomycotina</taxon>
        <taxon>Eurotiomycetes</taxon>
        <taxon>Eurotiomycetidae</taxon>
        <taxon>Eurotiales</taxon>
        <taxon>Aspergillaceae</taxon>
        <taxon>Penicillium</taxon>
    </lineage>
</organism>
<proteinExistence type="predicted"/>
<dbReference type="SUPFAM" id="SSF103473">
    <property type="entry name" value="MFS general substrate transporter"/>
    <property type="match status" value="1"/>
</dbReference>
<evidence type="ECO:0000256" key="4">
    <source>
        <dbReference type="ARBA" id="ARBA00023136"/>
    </source>
</evidence>
<dbReference type="PANTHER" id="PTHR23502:SF61">
    <property type="entry name" value="MULTIDRUG TRANSPORTER, PUTATIVE (AFU_ORTHOLOGUE AFUA_3G02780)-RELATED"/>
    <property type="match status" value="1"/>
</dbReference>
<dbReference type="InterPro" id="IPR011701">
    <property type="entry name" value="MFS"/>
</dbReference>
<keyword evidence="2 5" id="KW-0812">Transmembrane</keyword>
<feature type="transmembrane region" description="Helical" evidence="5">
    <location>
        <begin position="71"/>
        <end position="90"/>
    </location>
</feature>
<dbReference type="GO" id="GO:0022857">
    <property type="term" value="F:transmembrane transporter activity"/>
    <property type="evidence" value="ECO:0007669"/>
    <property type="project" value="InterPro"/>
</dbReference>
<sequence>MLVVTRFFGGGASSVSVNIVGGSISDVWYGDQARSVPMSLFGFTSVVGIALGPFVGSAIQQIHKSNPWRWIFYIRIIYNVALIPVFYMILRETRGNVILKKRAQKLHHETGHSIYAESDLDTRSMWKLFQVSF</sequence>
<feature type="transmembrane region" description="Helical" evidence="5">
    <location>
        <begin position="40"/>
        <end position="59"/>
    </location>
</feature>
<dbReference type="RefSeq" id="XP_056540893.1">
    <property type="nucleotide sequence ID" value="XM_056691128.1"/>
</dbReference>
<protein>
    <recommendedName>
        <fullName evidence="6">Major facilitator superfamily (MFS) profile domain-containing protein</fullName>
    </recommendedName>
</protein>
<gene>
    <name evidence="7" type="ORF">N7482_009004</name>
</gene>
<keyword evidence="4 5" id="KW-0472">Membrane</keyword>
<dbReference type="Pfam" id="PF07690">
    <property type="entry name" value="MFS_1"/>
    <property type="match status" value="1"/>
</dbReference>